<dbReference type="Proteomes" id="UP000887564">
    <property type="component" value="Unplaced"/>
</dbReference>
<dbReference type="SUPFAM" id="SSF49265">
    <property type="entry name" value="Fibronectin type III"/>
    <property type="match status" value="1"/>
</dbReference>
<dbReference type="WBParaSite" id="PEQ_0000212401-mRNA-1">
    <property type="protein sequence ID" value="PEQ_0000212401-mRNA-1"/>
    <property type="gene ID" value="PEQ_0000212401"/>
</dbReference>
<keyword evidence="1" id="KW-1185">Reference proteome</keyword>
<reference evidence="2" key="1">
    <citation type="submission" date="2022-11" db="UniProtKB">
        <authorList>
            <consortium name="WormBaseParasite"/>
        </authorList>
    </citation>
    <scope>IDENTIFICATION</scope>
</reference>
<name>A0A914R669_PAREQ</name>
<evidence type="ECO:0000313" key="2">
    <source>
        <dbReference type="WBParaSite" id="PEQ_0000212401-mRNA-1"/>
    </source>
</evidence>
<dbReference type="Gene3D" id="2.60.40.10">
    <property type="entry name" value="Immunoglobulins"/>
    <property type="match status" value="1"/>
</dbReference>
<sequence>MLQPQLMSSFMRVCSVEEFKKEIQEKTTSTHLLVNNLDENVTYFFSVRAETLAGYGDEIIGNVTVGPNPGCPEAPSKPYLVPGQISVTLEWEDGQAGASSINGHIIQAKRIARAKVSFIFLLFHPMDNI</sequence>
<protein>
    <submittedName>
        <fullName evidence="2">Fibronectin type-III domain-containing protein</fullName>
    </submittedName>
</protein>
<accession>A0A914R669</accession>
<dbReference type="InterPro" id="IPR003961">
    <property type="entry name" value="FN3_dom"/>
</dbReference>
<dbReference type="AlphaFoldDB" id="A0A914R669"/>
<dbReference type="CDD" id="cd00063">
    <property type="entry name" value="FN3"/>
    <property type="match status" value="1"/>
</dbReference>
<dbReference type="InterPro" id="IPR036116">
    <property type="entry name" value="FN3_sf"/>
</dbReference>
<proteinExistence type="predicted"/>
<evidence type="ECO:0000313" key="1">
    <source>
        <dbReference type="Proteomes" id="UP000887564"/>
    </source>
</evidence>
<dbReference type="InterPro" id="IPR013783">
    <property type="entry name" value="Ig-like_fold"/>
</dbReference>
<organism evidence="1 2">
    <name type="scientific">Parascaris equorum</name>
    <name type="common">Equine roundworm</name>
    <dbReference type="NCBI Taxonomy" id="6256"/>
    <lineage>
        <taxon>Eukaryota</taxon>
        <taxon>Metazoa</taxon>
        <taxon>Ecdysozoa</taxon>
        <taxon>Nematoda</taxon>
        <taxon>Chromadorea</taxon>
        <taxon>Rhabditida</taxon>
        <taxon>Spirurina</taxon>
        <taxon>Ascaridomorpha</taxon>
        <taxon>Ascaridoidea</taxon>
        <taxon>Ascarididae</taxon>
        <taxon>Parascaris</taxon>
    </lineage>
</organism>